<evidence type="ECO:0000313" key="2">
    <source>
        <dbReference type="Proteomes" id="UP001595909"/>
    </source>
</evidence>
<dbReference type="RefSeq" id="WP_274189351.1">
    <property type="nucleotide sequence ID" value="NZ_BAABHN010000037.1"/>
</dbReference>
<comment type="caution">
    <text evidence="1">The sequence shown here is derived from an EMBL/GenBank/DDBJ whole genome shotgun (WGS) entry which is preliminary data.</text>
</comment>
<dbReference type="Gene3D" id="3.40.50.12780">
    <property type="entry name" value="N-terminal domain of ligase-like"/>
    <property type="match status" value="1"/>
</dbReference>
<keyword evidence="2" id="KW-1185">Reference proteome</keyword>
<accession>A0ABV9RIH4</accession>
<dbReference type="SUPFAM" id="SSF56801">
    <property type="entry name" value="Acetyl-CoA synthetase-like"/>
    <property type="match status" value="1"/>
</dbReference>
<sequence length="442" mass="48192">MLRVLARRQRLRRRDHWSRAALLAHQSRALSELRAFACDRSAFYRRFHRGIGDAPLGELPVLTKALVMEHFDEVCTRPEVRIADVERYLQVASVDELLGGRYYVAATAGTTGRRGVFVWSPAEWVDVVASYNRAFDWAGSTAGLMRRVRTAVVSSTNPSHQSARVGASVHSRWLPTLRLDAGDALPTLVERLNSWQPEMLIGYASILRSLAVEQLAGRLSLAPRFVFSASEVLTASTRALVERAWGPPPHDVYGATETSGIAAECGEHQGMHVFDDLVVLEVVDHENRPVPAGQYGAKVLVSVLFSRTMPLIRYEMSDSVQLAAEGDCGCGRPYMLLKGIQGRVQETLRFPTPGGGTRDVQPVTFHHVMDTVTVAGWQIVQRSAGLEVVLARPGDVDTAVLAASLSSALEAQGVVAPPVTVRAVETIPHTALGKAPLIVRGT</sequence>
<dbReference type="PANTHER" id="PTHR36932">
    <property type="entry name" value="CAPSULAR POLYSACCHARIDE BIOSYNTHESIS PROTEIN"/>
    <property type="match status" value="1"/>
</dbReference>
<proteinExistence type="predicted"/>
<organism evidence="1 2">
    <name type="scientific">Actinomycetospora chibensis</name>
    <dbReference type="NCBI Taxonomy" id="663606"/>
    <lineage>
        <taxon>Bacteria</taxon>
        <taxon>Bacillati</taxon>
        <taxon>Actinomycetota</taxon>
        <taxon>Actinomycetes</taxon>
        <taxon>Pseudonocardiales</taxon>
        <taxon>Pseudonocardiaceae</taxon>
        <taxon>Actinomycetospora</taxon>
    </lineage>
</organism>
<dbReference type="EMBL" id="JBHSIM010000037">
    <property type="protein sequence ID" value="MFC4834026.1"/>
    <property type="molecule type" value="Genomic_DNA"/>
</dbReference>
<gene>
    <name evidence="1" type="ORF">ACFPEL_16545</name>
</gene>
<dbReference type="Proteomes" id="UP001595909">
    <property type="component" value="Unassembled WGS sequence"/>
</dbReference>
<dbReference type="InterPro" id="IPR042099">
    <property type="entry name" value="ANL_N_sf"/>
</dbReference>
<protein>
    <submittedName>
        <fullName evidence="1">Phenylacetate--CoA ligase family protein</fullName>
    </submittedName>
</protein>
<evidence type="ECO:0000313" key="1">
    <source>
        <dbReference type="EMBL" id="MFC4834026.1"/>
    </source>
</evidence>
<keyword evidence="1" id="KW-0436">Ligase</keyword>
<dbReference type="GO" id="GO:0016874">
    <property type="term" value="F:ligase activity"/>
    <property type="evidence" value="ECO:0007669"/>
    <property type="project" value="UniProtKB-KW"/>
</dbReference>
<name>A0ABV9RIH4_9PSEU</name>
<dbReference type="PANTHER" id="PTHR36932:SF1">
    <property type="entry name" value="CAPSULAR POLYSACCHARIDE BIOSYNTHESIS PROTEIN"/>
    <property type="match status" value="1"/>
</dbReference>
<dbReference type="InterPro" id="IPR053158">
    <property type="entry name" value="CapK_Type1_Caps_Biosynth"/>
</dbReference>
<reference evidence="2" key="1">
    <citation type="journal article" date="2019" name="Int. J. Syst. Evol. Microbiol.">
        <title>The Global Catalogue of Microorganisms (GCM) 10K type strain sequencing project: providing services to taxonomists for standard genome sequencing and annotation.</title>
        <authorList>
            <consortium name="The Broad Institute Genomics Platform"/>
            <consortium name="The Broad Institute Genome Sequencing Center for Infectious Disease"/>
            <person name="Wu L."/>
            <person name="Ma J."/>
        </authorList>
    </citation>
    <scope>NUCLEOTIDE SEQUENCE [LARGE SCALE GENOMIC DNA]</scope>
    <source>
        <strain evidence="2">CCUG 50347</strain>
    </source>
</reference>